<keyword evidence="7" id="KW-0833">Ubl conjugation pathway</keyword>
<dbReference type="InterPro" id="IPR050164">
    <property type="entry name" value="Peptidase_C19"/>
</dbReference>
<dbReference type="Pfam" id="PF22486">
    <property type="entry name" value="MATH_2"/>
    <property type="match status" value="1"/>
</dbReference>
<keyword evidence="6" id="KW-0645">Protease</keyword>
<dbReference type="KEGG" id="vde:111248218"/>
<protein>
    <recommendedName>
        <fullName evidence="5">Ubiquitin carboxyl-terminal hydrolase 7</fullName>
        <ecNumber evidence="4">3.4.19.12</ecNumber>
    </recommendedName>
    <alternativeName>
        <fullName evidence="12">Ubiquitin thioesterase 7</fullName>
    </alternativeName>
    <alternativeName>
        <fullName evidence="11">Ubiquitin-specific-processing protease 7</fullName>
    </alternativeName>
</protein>
<keyword evidence="16" id="KW-1185">Reference proteome</keyword>
<evidence type="ECO:0000256" key="2">
    <source>
        <dbReference type="ARBA" id="ARBA00004123"/>
    </source>
</evidence>
<dbReference type="InterPro" id="IPR001394">
    <property type="entry name" value="Peptidase_C19_UCH"/>
</dbReference>
<dbReference type="InterPro" id="IPR038765">
    <property type="entry name" value="Papain-like_cys_pep_sf"/>
</dbReference>
<dbReference type="PROSITE" id="PS00972">
    <property type="entry name" value="USP_1"/>
    <property type="match status" value="1"/>
</dbReference>
<dbReference type="Gene3D" id="3.10.20.90">
    <property type="entry name" value="Phosphatidylinositol 3-kinase Catalytic Subunit, Chain A, domain 1"/>
    <property type="match status" value="2"/>
</dbReference>
<evidence type="ECO:0000256" key="11">
    <source>
        <dbReference type="ARBA" id="ARBA00031500"/>
    </source>
</evidence>
<dbReference type="EC" id="3.4.19.12" evidence="4"/>
<dbReference type="OMA" id="HTAHHRF"/>
<dbReference type="InterPro" id="IPR029346">
    <property type="entry name" value="USP_C"/>
</dbReference>
<dbReference type="EnsemblMetazoa" id="XM_022800141">
    <property type="protein sequence ID" value="XP_022655876"/>
    <property type="gene ID" value="LOC111248218"/>
</dbReference>
<dbReference type="SUPFAM" id="SSF54001">
    <property type="entry name" value="Cysteine proteinases"/>
    <property type="match status" value="1"/>
</dbReference>
<dbReference type="Proteomes" id="UP000594260">
    <property type="component" value="Unplaced"/>
</dbReference>
<keyword evidence="9" id="KW-0788">Thiol protease</keyword>
<evidence type="ECO:0000259" key="14">
    <source>
        <dbReference type="PROSITE" id="PS50235"/>
    </source>
</evidence>
<sequence length="1117" mass="128167">MLMCNNIKNKSGAGDEEMDTLEDIPVGAVRYLSEGEAMNQDETVVDTAAQGTATGATGQDEQDDEARAEATFRFEVDQISRLKDTRLSPPTFVRNLPWKIMVMPRHNANSNERPPSKSLGFFLQCNGESESSSWSCSAQAELRLIAQKDGVENSVRKITHVFYNKENDWGYSHFMTWNDVMDPEKGYCKDDTIICEVWVMAEAPHGVSWDSKKHTGFVGLKNQGATCYMNSLLQTLYFTNKLRKAVYQMPTESDDSSKSVALALQRVFHELQFSDKPVGTKKLTKSFGWETLDSFMQHDVQELCRVLLDNMESKMKATCVEGTIPKLFEGKMISYIACKNVTYQSKRIEPFYDIQLNVKGKKDIVDSFKDYCAKETLDGENKYDAGTHGLQAAEKGIIFKSFPPVLHLHLLRFQYDPATDSNIKINDRFEFSEKLDLDEFLEQKEATPAHYTLHAVLVHSGDNHGGHYVVFINPKGDGKWCKFDDDVVSRCTKQEAIEHNFGAGSDDEVAISRHCTNAYMLVYIRDSALPDVLQKVEKEDIPEQLMERLQEEKQVEAQRRKERNEAHLYMQVQVILEEHFYLHQGTDLIDPDKCNYRTFKVRKTATLSELMELIAAQLGFPVTAIRPWHMALRTNQTFRPNVIDEADMSRHVQDLSDQAGSWTIFVETVNPDDSDRASLPFFDRESDVLIFFKLYDPFEKKLSYIGHQYIPMQTKLRGLMAELNKRAGFPQNTPLLVFEEVKPTLLEPITELDDPLDKLLDELMDGDIICFQKYLPQNEAAKLELPNVREYFRYLQNRVEVLFCDKCDPNDPGFVLELSLKMNYEEIAAAVARHLDTHPKLLQFFKTQSYRDGPGNPLRFSFDGTLKDMLAVFKGKQQRKMHYQRLSIPIDELESKRQFKVLWVGYKLKEERELTLYPNKNGTVGDLLLEARNALQPSDLDAEHGTGKLRLLEIVSYKIVAIQSETTSLESLNVSNKTYRVEEIPKEQSDENGTGPDSDHSMLIACCHYQKEIFTTFGTPFLLKIHHGEPFQAVRDRIQNRLDVPEKEFEKWRLSIVTLGRAQYIENARDTVNIPQLTQNGQQGTMNSKPWLGLDHINKTPKRPKFSYQEKAIKIHN</sequence>
<dbReference type="Pfam" id="PF00443">
    <property type="entry name" value="UCH"/>
    <property type="match status" value="1"/>
</dbReference>
<evidence type="ECO:0000313" key="15">
    <source>
        <dbReference type="EnsemblMetazoa" id="XP_022655876"/>
    </source>
</evidence>
<dbReference type="CTD" id="7874"/>
<reference evidence="15" key="1">
    <citation type="submission" date="2021-01" db="UniProtKB">
        <authorList>
            <consortium name="EnsemblMetazoa"/>
        </authorList>
    </citation>
    <scope>IDENTIFICATION</scope>
</reference>
<evidence type="ECO:0000256" key="1">
    <source>
        <dbReference type="ARBA" id="ARBA00000707"/>
    </source>
</evidence>
<evidence type="ECO:0000256" key="4">
    <source>
        <dbReference type="ARBA" id="ARBA00012759"/>
    </source>
</evidence>
<dbReference type="CDD" id="cd02659">
    <property type="entry name" value="peptidase_C19C"/>
    <property type="match status" value="1"/>
</dbReference>
<evidence type="ECO:0000313" key="16">
    <source>
        <dbReference type="Proteomes" id="UP000594260"/>
    </source>
</evidence>
<name>A0A7M7JRX6_VARDE</name>
<dbReference type="GO" id="GO:0005829">
    <property type="term" value="C:cytosol"/>
    <property type="evidence" value="ECO:0007669"/>
    <property type="project" value="TreeGrafter"/>
</dbReference>
<dbReference type="AlphaFoldDB" id="A0A7M7JRX6"/>
<dbReference type="InterPro" id="IPR002083">
    <property type="entry name" value="MATH/TRAF_dom"/>
</dbReference>
<feature type="domain" description="MATH" evidence="13">
    <location>
        <begin position="69"/>
        <end position="199"/>
    </location>
</feature>
<feature type="domain" description="USP" evidence="14">
    <location>
        <begin position="218"/>
        <end position="526"/>
    </location>
</feature>
<dbReference type="PROSITE" id="PS50235">
    <property type="entry name" value="USP_3"/>
    <property type="match status" value="1"/>
</dbReference>
<evidence type="ECO:0000256" key="7">
    <source>
        <dbReference type="ARBA" id="ARBA00022786"/>
    </source>
</evidence>
<proteinExistence type="inferred from homology"/>
<dbReference type="PROSITE" id="PS00973">
    <property type="entry name" value="USP_2"/>
    <property type="match status" value="1"/>
</dbReference>
<dbReference type="OrthoDB" id="289038at2759"/>
<dbReference type="InterPro" id="IPR018200">
    <property type="entry name" value="USP_CS"/>
</dbReference>
<comment type="catalytic activity">
    <reaction evidence="1">
        <text>Thiol-dependent hydrolysis of ester, thioester, amide, peptide and isopeptide bonds formed by the C-terminal Gly of ubiquitin (a 76-residue protein attached to proteins as an intracellular targeting signal).</text>
        <dbReference type="EC" id="3.4.19.12"/>
    </reaction>
</comment>
<keyword evidence="10" id="KW-0539">Nucleus</keyword>
<dbReference type="InterPro" id="IPR024729">
    <property type="entry name" value="USP7_ICP0-binding_dom"/>
</dbReference>
<dbReference type="GO" id="GO:0006508">
    <property type="term" value="P:proteolysis"/>
    <property type="evidence" value="ECO:0007669"/>
    <property type="project" value="UniProtKB-KW"/>
</dbReference>
<dbReference type="SUPFAM" id="SSF49599">
    <property type="entry name" value="TRAF domain-like"/>
    <property type="match status" value="1"/>
</dbReference>
<evidence type="ECO:0000256" key="12">
    <source>
        <dbReference type="ARBA" id="ARBA00031508"/>
    </source>
</evidence>
<evidence type="ECO:0000259" key="13">
    <source>
        <dbReference type="PROSITE" id="PS50144"/>
    </source>
</evidence>
<evidence type="ECO:0000256" key="6">
    <source>
        <dbReference type="ARBA" id="ARBA00022670"/>
    </source>
</evidence>
<evidence type="ECO:0000256" key="5">
    <source>
        <dbReference type="ARBA" id="ARBA00021393"/>
    </source>
</evidence>
<dbReference type="PANTHER" id="PTHR24006:SF644">
    <property type="entry name" value="UBIQUITIN CARBOXYL-TERMINAL HYDROLASE 7"/>
    <property type="match status" value="1"/>
</dbReference>
<dbReference type="Pfam" id="PF12436">
    <property type="entry name" value="USP7_ICP0_bdg"/>
    <property type="match status" value="1"/>
</dbReference>
<dbReference type="RefSeq" id="XP_022655876.1">
    <property type="nucleotide sequence ID" value="XM_022800141.1"/>
</dbReference>
<organism evidence="15 16">
    <name type="scientific">Varroa destructor</name>
    <name type="common">Honeybee mite</name>
    <dbReference type="NCBI Taxonomy" id="109461"/>
    <lineage>
        <taxon>Eukaryota</taxon>
        <taxon>Metazoa</taxon>
        <taxon>Ecdysozoa</taxon>
        <taxon>Arthropoda</taxon>
        <taxon>Chelicerata</taxon>
        <taxon>Arachnida</taxon>
        <taxon>Acari</taxon>
        <taxon>Parasitiformes</taxon>
        <taxon>Mesostigmata</taxon>
        <taxon>Gamasina</taxon>
        <taxon>Dermanyssoidea</taxon>
        <taxon>Varroidae</taxon>
        <taxon>Varroa</taxon>
    </lineage>
</organism>
<dbReference type="GO" id="GO:0004843">
    <property type="term" value="F:cysteine-type deubiquitinase activity"/>
    <property type="evidence" value="ECO:0007669"/>
    <property type="project" value="UniProtKB-EC"/>
</dbReference>
<evidence type="ECO:0000256" key="10">
    <source>
        <dbReference type="ARBA" id="ARBA00023242"/>
    </source>
</evidence>
<comment type="subcellular location">
    <subcellularLocation>
        <location evidence="2">Nucleus</location>
    </subcellularLocation>
</comment>
<keyword evidence="8" id="KW-0378">Hydrolase</keyword>
<dbReference type="Gene3D" id="2.60.210.10">
    <property type="entry name" value="Apoptosis, Tumor Necrosis Factor Receptor Associated Protein 2, Chain A"/>
    <property type="match status" value="1"/>
</dbReference>
<dbReference type="PANTHER" id="PTHR24006">
    <property type="entry name" value="UBIQUITIN CARBOXYL-TERMINAL HYDROLASE"/>
    <property type="match status" value="1"/>
</dbReference>
<dbReference type="FunFam" id="3.90.70.10:FF:000005">
    <property type="entry name" value="Ubiquitin carboxyl-terminal hydrolase 7"/>
    <property type="match status" value="1"/>
</dbReference>
<dbReference type="PROSITE" id="PS50144">
    <property type="entry name" value="MATH"/>
    <property type="match status" value="1"/>
</dbReference>
<dbReference type="GO" id="GO:0031647">
    <property type="term" value="P:regulation of protein stability"/>
    <property type="evidence" value="ECO:0007669"/>
    <property type="project" value="TreeGrafter"/>
</dbReference>
<dbReference type="FunCoup" id="A0A7M7JRX6">
    <property type="interactions" value="2336"/>
</dbReference>
<dbReference type="GO" id="GO:0016579">
    <property type="term" value="P:protein deubiquitination"/>
    <property type="evidence" value="ECO:0007669"/>
    <property type="project" value="InterPro"/>
</dbReference>
<dbReference type="SMART" id="SM00061">
    <property type="entry name" value="MATH"/>
    <property type="match status" value="1"/>
</dbReference>
<evidence type="ECO:0000256" key="8">
    <source>
        <dbReference type="ARBA" id="ARBA00022801"/>
    </source>
</evidence>
<dbReference type="InterPro" id="IPR028889">
    <property type="entry name" value="USP"/>
</dbReference>
<dbReference type="Pfam" id="PF14533">
    <property type="entry name" value="USP7_C2"/>
    <property type="match status" value="1"/>
</dbReference>
<accession>A0A7M7JRX6</accession>
<dbReference type="GO" id="GO:0005634">
    <property type="term" value="C:nucleus"/>
    <property type="evidence" value="ECO:0007669"/>
    <property type="project" value="UniProtKB-SubCell"/>
</dbReference>
<comment type="similarity">
    <text evidence="3">Belongs to the peptidase C19 family.</text>
</comment>
<evidence type="ECO:0000256" key="3">
    <source>
        <dbReference type="ARBA" id="ARBA00009085"/>
    </source>
</evidence>
<dbReference type="InParanoid" id="A0A7M7JRX6"/>
<dbReference type="InterPro" id="IPR008974">
    <property type="entry name" value="TRAF-like"/>
</dbReference>
<dbReference type="Gene3D" id="3.90.70.10">
    <property type="entry name" value="Cysteine proteinases"/>
    <property type="match status" value="1"/>
</dbReference>
<dbReference type="GeneID" id="111248218"/>
<evidence type="ECO:0000256" key="9">
    <source>
        <dbReference type="ARBA" id="ARBA00022807"/>
    </source>
</evidence>
<dbReference type="FunFam" id="2.60.210.10:FF:000006">
    <property type="entry name" value="Ubiquitin carboxyl-terminal hydrolase 7"/>
    <property type="match status" value="1"/>
</dbReference>